<dbReference type="EMBL" id="JAUTAN010000001">
    <property type="protein sequence ID" value="MDQ1106746.1"/>
    <property type="molecule type" value="Genomic_DNA"/>
</dbReference>
<dbReference type="SUPFAM" id="SSF53756">
    <property type="entry name" value="UDP-Glycosyltransferase/glycogen phosphorylase"/>
    <property type="match status" value="1"/>
</dbReference>
<dbReference type="CDD" id="cd03801">
    <property type="entry name" value="GT4_PimA-like"/>
    <property type="match status" value="1"/>
</dbReference>
<evidence type="ECO:0000313" key="4">
    <source>
        <dbReference type="Proteomes" id="UP001239215"/>
    </source>
</evidence>
<feature type="domain" description="Glycosyl transferase family 1" evidence="2">
    <location>
        <begin position="183"/>
        <end position="310"/>
    </location>
</feature>
<proteinExistence type="predicted"/>
<dbReference type="AlphaFoldDB" id="A0AAJ1X3D4"/>
<evidence type="ECO:0000313" key="3">
    <source>
        <dbReference type="EMBL" id="MDQ1106746.1"/>
    </source>
</evidence>
<sequence length="364" mass="39957">MNVVVVTESRASWGAEKSLLTLLEHCPGWVDISFVVGRASPLVADLDNMNVKVRETRFAFESSRRGSSMTSIAGLPGRVFSSVLNILKGGRAGDVILVFSVWQLPDALIAKFLGRRRLILDFHETFSNRFMTLLLKVLIRLCAWRTIAPSFAVLETLPRWPQVHDATVVPRPVSLLPQARSLTKSAPIVIAIVGQVVEHKGVRELLELPWGETSTKLRIIGIKSKLTMSDYEAKVREIAESIGVEVVERTNDLAAALDGCSAVVNASRHEAFGRTLAEAAVLGLTPIAIGKDGPAEVIGEVGHGLIFENLEQFEVALLDGTLEKQIRETEREPMVLRARELFSPSTVGRRYWDLFGATSPDTVS</sequence>
<keyword evidence="1" id="KW-0808">Transferase</keyword>
<protein>
    <submittedName>
        <fullName evidence="3">Glycosyltransferase involved in cell wall biosynthesis</fullName>
    </submittedName>
</protein>
<evidence type="ECO:0000256" key="1">
    <source>
        <dbReference type="ARBA" id="ARBA00022679"/>
    </source>
</evidence>
<comment type="caution">
    <text evidence="3">The sequence shown here is derived from an EMBL/GenBank/DDBJ whole genome shotgun (WGS) entry which is preliminary data.</text>
</comment>
<dbReference type="Proteomes" id="UP001239215">
    <property type="component" value="Unassembled WGS sequence"/>
</dbReference>
<name>A0AAJ1X3D4_9ACTN</name>
<dbReference type="InterPro" id="IPR001296">
    <property type="entry name" value="Glyco_trans_1"/>
</dbReference>
<dbReference type="Pfam" id="PF00534">
    <property type="entry name" value="Glycos_transf_1"/>
    <property type="match status" value="1"/>
</dbReference>
<gene>
    <name evidence="3" type="ORF">QE405_004030</name>
</gene>
<evidence type="ECO:0000259" key="2">
    <source>
        <dbReference type="Pfam" id="PF00534"/>
    </source>
</evidence>
<reference evidence="3" key="1">
    <citation type="submission" date="2023-07" db="EMBL/GenBank/DDBJ databases">
        <title>Functional and genomic diversity of the sorghum phyllosphere microbiome.</title>
        <authorList>
            <person name="Shade A."/>
        </authorList>
    </citation>
    <scope>NUCLEOTIDE SEQUENCE</scope>
    <source>
        <strain evidence="3">SORGH_AS_1067</strain>
    </source>
</reference>
<dbReference type="GO" id="GO:0016757">
    <property type="term" value="F:glycosyltransferase activity"/>
    <property type="evidence" value="ECO:0007669"/>
    <property type="project" value="InterPro"/>
</dbReference>
<dbReference type="Gene3D" id="3.40.50.2000">
    <property type="entry name" value="Glycogen Phosphorylase B"/>
    <property type="match status" value="2"/>
</dbReference>
<organism evidence="3 4">
    <name type="scientific">Nocardioides zeae</name>
    <dbReference type="NCBI Taxonomy" id="1457234"/>
    <lineage>
        <taxon>Bacteria</taxon>
        <taxon>Bacillati</taxon>
        <taxon>Actinomycetota</taxon>
        <taxon>Actinomycetes</taxon>
        <taxon>Propionibacteriales</taxon>
        <taxon>Nocardioidaceae</taxon>
        <taxon>Nocardioides</taxon>
    </lineage>
</organism>
<accession>A0AAJ1X3D4</accession>